<dbReference type="AlphaFoldDB" id="A0A183IXC8"/>
<dbReference type="PANTHER" id="PTHR15565">
    <property type="entry name" value="AATF PROTEIN APOPTOSIS ANTAGONIZING TRANSCRIPTION FACTOR"/>
    <property type="match status" value="1"/>
</dbReference>
<reference evidence="3 4" key="2">
    <citation type="submission" date="2018-11" db="EMBL/GenBank/DDBJ databases">
        <authorList>
            <consortium name="Pathogen Informatics"/>
        </authorList>
    </citation>
    <scope>NUCLEOTIDE SEQUENCE [LARGE SCALE GENOMIC DNA]</scope>
</reference>
<sequence>MLPDDPHIVTAARCIAKSSEDVVAESSGSKLRRANVTTLSDEDDRYQGSVVERKDYEGDIVEEQSDESDDFYDRQLEDEDDDEAEMARSSEHGEEDSSAGRLEVENESGDTESTSEDDQIEQENSVRVIGAEDFEAEAKKCSAVQTQLKLWNKLLATRIRFQRVMPLVNSLPQCHDTWSKVSTPETDAKLALCRERLQRIFSQLLKLQDTLFEGNSVTANLSGVGCSGGDKEASAKKHEGSVKRRRYSLDDCSEILRSRREAFKKVQLHIRRLPERSGKPIPERSELTNIFFTLKVEENWLSYRF</sequence>
<protein>
    <submittedName>
        <fullName evidence="5">AATF-Che1 domain-containing protein</fullName>
    </submittedName>
</protein>
<dbReference type="InterPro" id="IPR025160">
    <property type="entry name" value="AATF"/>
</dbReference>
<evidence type="ECO:0000313" key="5">
    <source>
        <dbReference type="WBParaSite" id="SBAD_0000858501-mRNA-1"/>
    </source>
</evidence>
<dbReference type="InterPro" id="IPR039223">
    <property type="entry name" value="AATF/Bfr2"/>
</dbReference>
<keyword evidence="4" id="KW-1185">Reference proteome</keyword>
<dbReference type="EMBL" id="UZAM01011438">
    <property type="protein sequence ID" value="VDP16230.1"/>
    <property type="molecule type" value="Genomic_DNA"/>
</dbReference>
<proteinExistence type="predicted"/>
<gene>
    <name evidence="3" type="ORF">SBAD_LOCUS8276</name>
</gene>
<dbReference type="OrthoDB" id="5783963at2759"/>
<name>A0A183IXC8_9BILA</name>
<dbReference type="Pfam" id="PF13339">
    <property type="entry name" value="AATF-Che1"/>
    <property type="match status" value="1"/>
</dbReference>
<organism evidence="5">
    <name type="scientific">Soboliphyme baturini</name>
    <dbReference type="NCBI Taxonomy" id="241478"/>
    <lineage>
        <taxon>Eukaryota</taxon>
        <taxon>Metazoa</taxon>
        <taxon>Ecdysozoa</taxon>
        <taxon>Nematoda</taxon>
        <taxon>Enoplea</taxon>
        <taxon>Dorylaimia</taxon>
        <taxon>Dioctophymatida</taxon>
        <taxon>Dioctophymatoidea</taxon>
        <taxon>Soboliphymatidae</taxon>
        <taxon>Soboliphyme</taxon>
    </lineage>
</organism>
<feature type="domain" description="AATF leucine zipper-containing" evidence="2">
    <location>
        <begin position="137"/>
        <end position="265"/>
    </location>
</feature>
<dbReference type="GO" id="GO:0006357">
    <property type="term" value="P:regulation of transcription by RNA polymerase II"/>
    <property type="evidence" value="ECO:0007669"/>
    <property type="project" value="TreeGrafter"/>
</dbReference>
<evidence type="ECO:0000313" key="3">
    <source>
        <dbReference type="EMBL" id="VDP16230.1"/>
    </source>
</evidence>
<feature type="compositionally biased region" description="Acidic residues" evidence="1">
    <location>
        <begin position="105"/>
        <end position="121"/>
    </location>
</feature>
<accession>A0A183IXC8</accession>
<evidence type="ECO:0000256" key="1">
    <source>
        <dbReference type="SAM" id="MobiDB-lite"/>
    </source>
</evidence>
<evidence type="ECO:0000313" key="4">
    <source>
        <dbReference type="Proteomes" id="UP000270296"/>
    </source>
</evidence>
<dbReference type="GO" id="GO:0005730">
    <property type="term" value="C:nucleolus"/>
    <property type="evidence" value="ECO:0007669"/>
    <property type="project" value="TreeGrafter"/>
</dbReference>
<evidence type="ECO:0000259" key="2">
    <source>
        <dbReference type="Pfam" id="PF13339"/>
    </source>
</evidence>
<dbReference type="Proteomes" id="UP000270296">
    <property type="component" value="Unassembled WGS sequence"/>
</dbReference>
<feature type="region of interest" description="Disordered" evidence="1">
    <location>
        <begin position="19"/>
        <end position="123"/>
    </location>
</feature>
<dbReference type="PANTHER" id="PTHR15565:SF0">
    <property type="entry name" value="PROTEIN AATF"/>
    <property type="match status" value="1"/>
</dbReference>
<feature type="compositionally biased region" description="Acidic residues" evidence="1">
    <location>
        <begin position="58"/>
        <end position="84"/>
    </location>
</feature>
<dbReference type="WBParaSite" id="SBAD_0000858501-mRNA-1">
    <property type="protein sequence ID" value="SBAD_0000858501-mRNA-1"/>
    <property type="gene ID" value="SBAD_0000858501"/>
</dbReference>
<reference evidence="5" key="1">
    <citation type="submission" date="2016-06" db="UniProtKB">
        <authorList>
            <consortium name="WormBaseParasite"/>
        </authorList>
    </citation>
    <scope>IDENTIFICATION</scope>
</reference>